<evidence type="ECO:0000256" key="1">
    <source>
        <dbReference type="SAM" id="Phobius"/>
    </source>
</evidence>
<keyword evidence="3" id="KW-1185">Reference proteome</keyword>
<feature type="transmembrane region" description="Helical" evidence="1">
    <location>
        <begin position="143"/>
        <end position="165"/>
    </location>
</feature>
<feature type="transmembrane region" description="Helical" evidence="1">
    <location>
        <begin position="386"/>
        <end position="408"/>
    </location>
</feature>
<feature type="transmembrane region" description="Helical" evidence="1">
    <location>
        <begin position="359"/>
        <end position="380"/>
    </location>
</feature>
<name>A0A2I1M8W5_9FIRM</name>
<keyword evidence="1" id="KW-1133">Transmembrane helix</keyword>
<feature type="transmembrane region" description="Helical" evidence="1">
    <location>
        <begin position="321"/>
        <end position="338"/>
    </location>
</feature>
<dbReference type="AlphaFoldDB" id="A0A2I1M8W5"/>
<gene>
    <name evidence="2" type="ORF">CYJ34_05025</name>
</gene>
<dbReference type="EMBL" id="PKGS01000003">
    <property type="protein sequence ID" value="PKZ16564.1"/>
    <property type="molecule type" value="Genomic_DNA"/>
</dbReference>
<feature type="transmembrane region" description="Helical" evidence="1">
    <location>
        <begin position="230"/>
        <end position="251"/>
    </location>
</feature>
<evidence type="ECO:0000313" key="2">
    <source>
        <dbReference type="EMBL" id="PKZ16564.1"/>
    </source>
</evidence>
<feature type="transmembrane region" description="Helical" evidence="1">
    <location>
        <begin position="186"/>
        <end position="210"/>
    </location>
</feature>
<comment type="caution">
    <text evidence="2">The sequence shown here is derived from an EMBL/GenBank/DDBJ whole genome shotgun (WGS) entry which is preliminary data.</text>
</comment>
<evidence type="ECO:0008006" key="4">
    <source>
        <dbReference type="Google" id="ProtNLM"/>
    </source>
</evidence>
<keyword evidence="1" id="KW-0472">Membrane</keyword>
<accession>A0A2I1M8W5</accession>
<feature type="transmembrane region" description="Helical" evidence="1">
    <location>
        <begin position="258"/>
        <end position="282"/>
    </location>
</feature>
<sequence>MTDFKNLFKIIFKRFGIWILLLSLLIAAMNGVQTKYRLANDSIQLKKAVNEMSKDTGIKINNDRKISKDYIKEADKIAEKYASKYNIKSDDELNQMPENEFMAYNERQEEAYNSRYWELESYYRTYESIKSTSQDDSLGVNDYIIGMTSGIAVLVGIISMIITSLEQSLPYYEFSLMLPWKKRDEVWMKAIIVFIIGLGIFLINLIMNMFMISASDLSPLLNIGSFGNTILKSLLLILGTSIISVATGMIAGNFVGHVGLMIIAVGSIELIKAILDTFFSIFNPELIMKLDQQFIDFKEKVPELLKPFLGLIHVDMNYESLAGFIIIAVLWSILAYLVNCKNSSENAGYLVISKPISNIAKVLGILTLASVLSVIGATTVVGESSILIRLLIYILALLISIKLFDILFKIRLKF</sequence>
<evidence type="ECO:0000313" key="3">
    <source>
        <dbReference type="Proteomes" id="UP000234335"/>
    </source>
</evidence>
<dbReference type="Proteomes" id="UP000234335">
    <property type="component" value="Unassembled WGS sequence"/>
</dbReference>
<keyword evidence="1" id="KW-0812">Transmembrane</keyword>
<dbReference type="RefSeq" id="WP_101540225.1">
    <property type="nucleotide sequence ID" value="NZ_CALTZC010000007.1"/>
</dbReference>
<reference evidence="2 3" key="1">
    <citation type="submission" date="2017-12" db="EMBL/GenBank/DDBJ databases">
        <title>Phylogenetic diversity of female urinary microbiome.</title>
        <authorList>
            <person name="Thomas-White K."/>
            <person name="Wolfe A.J."/>
        </authorList>
    </citation>
    <scope>NUCLEOTIDE SEQUENCE [LARGE SCALE GENOMIC DNA]</scope>
    <source>
        <strain evidence="2 3">UMB0119</strain>
    </source>
</reference>
<proteinExistence type="predicted"/>
<organism evidence="2 3">
    <name type="scientific">Anaerococcus octavius</name>
    <dbReference type="NCBI Taxonomy" id="54007"/>
    <lineage>
        <taxon>Bacteria</taxon>
        <taxon>Bacillati</taxon>
        <taxon>Bacillota</taxon>
        <taxon>Tissierellia</taxon>
        <taxon>Tissierellales</taxon>
        <taxon>Peptoniphilaceae</taxon>
        <taxon>Anaerococcus</taxon>
    </lineage>
</organism>
<protein>
    <recommendedName>
        <fullName evidence="4">ABC-2 family transporter protein</fullName>
    </recommendedName>
</protein>